<evidence type="ECO:0000313" key="3">
    <source>
        <dbReference type="Proteomes" id="UP000799444"/>
    </source>
</evidence>
<dbReference type="AlphaFoldDB" id="A0A9P4R1P2"/>
<sequence length="119" mass="12686">MLATAALLSLFAALTSVSALPAPDLAARDGEYIYWKYYGDNGCHGAWIDDNAIGQASSTGCQNVTFISSAHSFFVEHNDLTKEVRFYTGTGCTGNYVPITPGTPPNCYAGIVKSVQIIN</sequence>
<feature type="signal peptide" evidence="1">
    <location>
        <begin position="1"/>
        <end position="19"/>
    </location>
</feature>
<proteinExistence type="predicted"/>
<comment type="caution">
    <text evidence="2">The sequence shown here is derived from an EMBL/GenBank/DDBJ whole genome shotgun (WGS) entry which is preliminary data.</text>
</comment>
<evidence type="ECO:0000313" key="2">
    <source>
        <dbReference type="EMBL" id="KAF2735187.1"/>
    </source>
</evidence>
<reference evidence="2" key="1">
    <citation type="journal article" date="2020" name="Stud. Mycol.">
        <title>101 Dothideomycetes genomes: a test case for predicting lifestyles and emergence of pathogens.</title>
        <authorList>
            <person name="Haridas S."/>
            <person name="Albert R."/>
            <person name="Binder M."/>
            <person name="Bloem J."/>
            <person name="Labutti K."/>
            <person name="Salamov A."/>
            <person name="Andreopoulos B."/>
            <person name="Baker S."/>
            <person name="Barry K."/>
            <person name="Bills G."/>
            <person name="Bluhm B."/>
            <person name="Cannon C."/>
            <person name="Castanera R."/>
            <person name="Culley D."/>
            <person name="Daum C."/>
            <person name="Ezra D."/>
            <person name="Gonzalez J."/>
            <person name="Henrissat B."/>
            <person name="Kuo A."/>
            <person name="Liang C."/>
            <person name="Lipzen A."/>
            <person name="Lutzoni F."/>
            <person name="Magnuson J."/>
            <person name="Mondo S."/>
            <person name="Nolan M."/>
            <person name="Ohm R."/>
            <person name="Pangilinan J."/>
            <person name="Park H.-J."/>
            <person name="Ramirez L."/>
            <person name="Alfaro M."/>
            <person name="Sun H."/>
            <person name="Tritt A."/>
            <person name="Yoshinaga Y."/>
            <person name="Zwiers L.-H."/>
            <person name="Turgeon B."/>
            <person name="Goodwin S."/>
            <person name="Spatafora J."/>
            <person name="Crous P."/>
            <person name="Grigoriev I."/>
        </authorList>
    </citation>
    <scope>NUCLEOTIDE SEQUENCE</scope>
    <source>
        <strain evidence="2">CBS 125425</strain>
    </source>
</reference>
<name>A0A9P4R1P2_9PLEO</name>
<protein>
    <submittedName>
        <fullName evidence="2">Uncharacterized protein</fullName>
    </submittedName>
</protein>
<accession>A0A9P4R1P2</accession>
<dbReference type="EMBL" id="ML996138">
    <property type="protein sequence ID" value="KAF2735187.1"/>
    <property type="molecule type" value="Genomic_DNA"/>
</dbReference>
<gene>
    <name evidence="2" type="ORF">EJ04DRAFT_563529</name>
</gene>
<dbReference type="OrthoDB" id="3664114at2759"/>
<dbReference type="Proteomes" id="UP000799444">
    <property type="component" value="Unassembled WGS sequence"/>
</dbReference>
<organism evidence="2 3">
    <name type="scientific">Polyplosphaeria fusca</name>
    <dbReference type="NCBI Taxonomy" id="682080"/>
    <lineage>
        <taxon>Eukaryota</taxon>
        <taxon>Fungi</taxon>
        <taxon>Dikarya</taxon>
        <taxon>Ascomycota</taxon>
        <taxon>Pezizomycotina</taxon>
        <taxon>Dothideomycetes</taxon>
        <taxon>Pleosporomycetidae</taxon>
        <taxon>Pleosporales</taxon>
        <taxon>Tetraplosphaeriaceae</taxon>
        <taxon>Polyplosphaeria</taxon>
    </lineage>
</organism>
<evidence type="ECO:0000256" key="1">
    <source>
        <dbReference type="SAM" id="SignalP"/>
    </source>
</evidence>
<keyword evidence="3" id="KW-1185">Reference proteome</keyword>
<keyword evidence="1" id="KW-0732">Signal</keyword>
<feature type="chain" id="PRO_5040451198" evidence="1">
    <location>
        <begin position="20"/>
        <end position="119"/>
    </location>
</feature>